<dbReference type="SUPFAM" id="SSF51445">
    <property type="entry name" value="(Trans)glycosidases"/>
    <property type="match status" value="1"/>
</dbReference>
<dbReference type="Gene3D" id="3.20.20.80">
    <property type="entry name" value="Glycosidases"/>
    <property type="match status" value="1"/>
</dbReference>
<dbReference type="RefSeq" id="WP_184015870.1">
    <property type="nucleotide sequence ID" value="NZ_JACHFD010000003.1"/>
</dbReference>
<dbReference type="EMBL" id="JACHFD010000003">
    <property type="protein sequence ID" value="MBB5350511.1"/>
    <property type="molecule type" value="Genomic_DNA"/>
</dbReference>
<proteinExistence type="predicted"/>
<dbReference type="Proteomes" id="UP000557717">
    <property type="component" value="Unassembled WGS sequence"/>
</dbReference>
<evidence type="ECO:0000259" key="1">
    <source>
        <dbReference type="Pfam" id="PF11790"/>
    </source>
</evidence>
<organism evidence="2 3">
    <name type="scientific">Haloferula luteola</name>
    <dbReference type="NCBI Taxonomy" id="595692"/>
    <lineage>
        <taxon>Bacteria</taxon>
        <taxon>Pseudomonadati</taxon>
        <taxon>Verrucomicrobiota</taxon>
        <taxon>Verrucomicrobiia</taxon>
        <taxon>Verrucomicrobiales</taxon>
        <taxon>Verrucomicrobiaceae</taxon>
        <taxon>Haloferula</taxon>
    </lineage>
</organism>
<protein>
    <recommendedName>
        <fullName evidence="1">Asl1-like glycosyl hydrolase catalytic domain-containing protein</fullName>
    </recommendedName>
</protein>
<name>A0A840VCC8_9BACT</name>
<dbReference type="InterPro" id="IPR017853">
    <property type="entry name" value="GH"/>
</dbReference>
<dbReference type="Pfam" id="PF11790">
    <property type="entry name" value="Glyco_hydro_cc"/>
    <property type="match status" value="1"/>
</dbReference>
<sequence length="519" mass="58004">MVTSVSLHSRLWLVGLLSLSSHLDARQWVFKGIPEPVEADLVTENHGFVVMTGDNGKSFELPLENFTPANQAYIRVAAAKRPVEPFPPAEAVTQRKRYQSTESEQILDTFVKIGPASELHLTGTDDPLRGSSVHFTAADGWLFFDHIKPSEVIEKFIDRMLVNGSIAELDVNLRVAAHASGTVVIPQGPEFSALDLHGAANLAGPRVGCVSYRKYGGSDLPKSGSFLLRRGYMATLAENEDGTGFSKNYVAQDHDVLVDRLPKELIDRLQFVRVFPWNWCSKKGIAGGIHDGLQCGWFYDWNIGARSSPDLEYVAIRQNQHWPGMDQDWRAKGINHLLGFNEPDKKDQANMSVDAAIANWPTLLKTGLRLGSPAVSDGGLGWLYDFMTKADKAGLRVDFVAVHYYRAVPDPGDGRAAAASMKGFLDDIHRRTGRPIWITEWNNGANWTPHRDPSETEQKRAIEAMIEMLDETPYVERYALYNWVEEGRKLKRDDQSLTPAGVAYRDHPSPVFFEQPNYK</sequence>
<dbReference type="GO" id="GO:0071966">
    <property type="term" value="P:fungal-type cell wall polysaccharide metabolic process"/>
    <property type="evidence" value="ECO:0007669"/>
    <property type="project" value="TreeGrafter"/>
</dbReference>
<gene>
    <name evidence="2" type="ORF">HNR46_000739</name>
</gene>
<evidence type="ECO:0000313" key="3">
    <source>
        <dbReference type="Proteomes" id="UP000557717"/>
    </source>
</evidence>
<feature type="domain" description="Asl1-like glycosyl hydrolase catalytic" evidence="1">
    <location>
        <begin position="290"/>
        <end position="504"/>
    </location>
</feature>
<reference evidence="2 3" key="1">
    <citation type="submission" date="2020-08" db="EMBL/GenBank/DDBJ databases">
        <title>Genomic Encyclopedia of Type Strains, Phase IV (KMG-IV): sequencing the most valuable type-strain genomes for metagenomic binning, comparative biology and taxonomic classification.</title>
        <authorList>
            <person name="Goeker M."/>
        </authorList>
    </citation>
    <scope>NUCLEOTIDE SEQUENCE [LARGE SCALE GENOMIC DNA]</scope>
    <source>
        <strain evidence="2 3">YC6886</strain>
    </source>
</reference>
<dbReference type="PANTHER" id="PTHR34154:SF3">
    <property type="entry name" value="ALKALI-SENSITIVE LINKAGE PROTEIN 1"/>
    <property type="match status" value="1"/>
</dbReference>
<accession>A0A840VCC8</accession>
<evidence type="ECO:0000313" key="2">
    <source>
        <dbReference type="EMBL" id="MBB5350511.1"/>
    </source>
</evidence>
<dbReference type="AlphaFoldDB" id="A0A840VCC8"/>
<dbReference type="InterPro" id="IPR024655">
    <property type="entry name" value="Asl1_glyco_hydro_catalytic"/>
</dbReference>
<comment type="caution">
    <text evidence="2">The sequence shown here is derived from an EMBL/GenBank/DDBJ whole genome shotgun (WGS) entry which is preliminary data.</text>
</comment>
<dbReference type="InterPro" id="IPR053183">
    <property type="entry name" value="ASL1"/>
</dbReference>
<keyword evidence="3" id="KW-1185">Reference proteome</keyword>
<dbReference type="PANTHER" id="PTHR34154">
    <property type="entry name" value="ALKALI-SENSITIVE LINKAGE PROTEIN 1"/>
    <property type="match status" value="1"/>
</dbReference>